<evidence type="ECO:0000256" key="2">
    <source>
        <dbReference type="ARBA" id="ARBA00022801"/>
    </source>
</evidence>
<evidence type="ECO:0000256" key="5">
    <source>
        <dbReference type="HAMAP-Rule" id="MF_03040"/>
    </source>
</evidence>
<accession>A0ABP0U6J3</accession>
<comment type="similarity">
    <text evidence="5">Belongs to the 2H phosphoesterase superfamily. USB1 family.</text>
</comment>
<reference evidence="6" key="1">
    <citation type="submission" date="2024-02" db="EMBL/GenBank/DDBJ databases">
        <authorList>
            <consortium name="ELIXIR-Norway"/>
            <consortium name="Elixir Norway"/>
        </authorList>
    </citation>
    <scope>NUCLEOTIDE SEQUENCE</scope>
</reference>
<dbReference type="Pfam" id="PF09749">
    <property type="entry name" value="HVSL"/>
    <property type="match status" value="1"/>
</dbReference>
<evidence type="ECO:0000256" key="3">
    <source>
        <dbReference type="ARBA" id="ARBA00023239"/>
    </source>
</evidence>
<comment type="function">
    <text evidence="5">Phosphodiesterase responsible for the U6 snRNA 3' end processing. Acts as an exoribonuclease (RNase) responsible for trimming the poly(U) tract of the last nucleotides in the pre-U6 snRNA molecule, leading to the formation of mature U6 snRNA.</text>
</comment>
<comment type="subcellular location">
    <subcellularLocation>
        <location evidence="5">Nucleus</location>
    </subcellularLocation>
</comment>
<evidence type="ECO:0000313" key="7">
    <source>
        <dbReference type="Proteomes" id="UP001497512"/>
    </source>
</evidence>
<organism evidence="6 7">
    <name type="scientific">Sphagnum troendelagicum</name>
    <dbReference type="NCBI Taxonomy" id="128251"/>
    <lineage>
        <taxon>Eukaryota</taxon>
        <taxon>Viridiplantae</taxon>
        <taxon>Streptophyta</taxon>
        <taxon>Embryophyta</taxon>
        <taxon>Bryophyta</taxon>
        <taxon>Sphagnophytina</taxon>
        <taxon>Sphagnopsida</taxon>
        <taxon>Sphagnales</taxon>
        <taxon>Sphagnaceae</taxon>
        <taxon>Sphagnum</taxon>
    </lineage>
</organism>
<evidence type="ECO:0000256" key="4">
    <source>
        <dbReference type="ARBA" id="ARBA00023242"/>
    </source>
</evidence>
<name>A0ABP0U6J3_9BRYO</name>
<dbReference type="Proteomes" id="UP001497512">
    <property type="component" value="Chromosome 19"/>
</dbReference>
<gene>
    <name evidence="6" type="ORF">CSSPTR1EN2_LOCUS11863</name>
</gene>
<dbReference type="HAMAP" id="MF_03040">
    <property type="entry name" value="USB1"/>
    <property type="match status" value="1"/>
</dbReference>
<evidence type="ECO:0000256" key="1">
    <source>
        <dbReference type="ARBA" id="ARBA00022722"/>
    </source>
</evidence>
<sequence length="296" mass="33374">MDALQLYASDSDSDTGEFTARSLKKHRCQQVEDLIADRNAVHALPKQSPRGPLPSPPPEFLKSFPDLDECGGQGRRVRTFPHVEGNFSLHVFIPVALSTVVRSKLVPYLIKAAELFPGLQSMEEDFVSPSPRGISLANEYHISLGRTVPIRIHQIDTIVSMLRNKFRGQKQFWMEFGSWEVFINDEHTRSFLSLEIVAVGNPEIKKQVSLVDEVYKLHNLPAFYKNPRPHISLAWALGDVTEPLVAVAAELNRLMENGEMGVVGVRAERKWLWSSHASRVECKIGQKLFPIWTANP</sequence>
<dbReference type="Gene3D" id="3.90.1140.10">
    <property type="entry name" value="Cyclic phosphodiesterase"/>
    <property type="match status" value="1"/>
</dbReference>
<protein>
    <recommendedName>
        <fullName evidence="5">U6 snRNA phosphodiesterase</fullName>
        <ecNumber evidence="5">3.1.4.-</ecNumber>
    </recommendedName>
</protein>
<keyword evidence="4 5" id="KW-0539">Nucleus</keyword>
<keyword evidence="7" id="KW-1185">Reference proteome</keyword>
<keyword evidence="1 5" id="KW-0540">Nuclease</keyword>
<keyword evidence="2 5" id="KW-0378">Hydrolase</keyword>
<dbReference type="PANTHER" id="PTHR13522">
    <property type="entry name" value="U6 SNRNA PHOSPHODIESTERASE 1"/>
    <property type="match status" value="1"/>
</dbReference>
<feature type="active site" description="Proton donor/acceptor" evidence="5">
    <location>
        <position position="141"/>
    </location>
</feature>
<dbReference type="PANTHER" id="PTHR13522:SF3">
    <property type="entry name" value="U6 SNRNA PHOSPHODIESTERASE 1"/>
    <property type="match status" value="1"/>
</dbReference>
<dbReference type="EC" id="3.1.4.-" evidence="5"/>
<dbReference type="EMBL" id="OZ019911">
    <property type="protein sequence ID" value="CAK9213673.1"/>
    <property type="molecule type" value="Genomic_DNA"/>
</dbReference>
<keyword evidence="3" id="KW-0456">Lyase</keyword>
<evidence type="ECO:0000313" key="6">
    <source>
        <dbReference type="EMBL" id="CAK9213673.1"/>
    </source>
</evidence>
<dbReference type="InterPro" id="IPR027521">
    <property type="entry name" value="Usb1"/>
</dbReference>
<feature type="active site" description="Proton donor/acceptor" evidence="5">
    <location>
        <position position="230"/>
    </location>
</feature>
<proteinExistence type="inferred from homology"/>